<dbReference type="SMART" id="SM00343">
    <property type="entry name" value="ZnF_C2HC"/>
    <property type="match status" value="1"/>
</dbReference>
<evidence type="ECO:0000313" key="6">
    <source>
        <dbReference type="EMBL" id="SNX85865.1"/>
    </source>
</evidence>
<evidence type="ECO:0000256" key="3">
    <source>
        <dbReference type="SAM" id="MobiDB-lite"/>
    </source>
</evidence>
<protein>
    <recommendedName>
        <fullName evidence="4">CCHC-type domain-containing protein</fullName>
    </recommendedName>
</protein>
<accession>A0AAJ4XNH7</accession>
<dbReference type="GO" id="GO:0006397">
    <property type="term" value="P:mRNA processing"/>
    <property type="evidence" value="ECO:0007669"/>
    <property type="project" value="UniProtKB-KW"/>
</dbReference>
<feature type="compositionally biased region" description="Basic and acidic residues" evidence="3">
    <location>
        <begin position="281"/>
        <end position="293"/>
    </location>
</feature>
<dbReference type="GO" id="GO:0003676">
    <property type="term" value="F:nucleic acid binding"/>
    <property type="evidence" value="ECO:0007669"/>
    <property type="project" value="InterPro"/>
</dbReference>
<evidence type="ECO:0000313" key="5">
    <source>
        <dbReference type="EMBL" id="SNX83726.1"/>
    </source>
</evidence>
<keyword evidence="1" id="KW-0507">mRNA processing</keyword>
<keyword evidence="2" id="KW-0862">Zinc</keyword>
<dbReference type="GO" id="GO:0008270">
    <property type="term" value="F:zinc ion binding"/>
    <property type="evidence" value="ECO:0007669"/>
    <property type="project" value="UniProtKB-KW"/>
</dbReference>
<dbReference type="InterPro" id="IPR001878">
    <property type="entry name" value="Znf_CCHC"/>
</dbReference>
<dbReference type="InterPro" id="IPR036875">
    <property type="entry name" value="Znf_CCHC_sf"/>
</dbReference>
<dbReference type="Gene3D" id="4.10.60.10">
    <property type="entry name" value="Zinc finger, CCHC-type"/>
    <property type="match status" value="1"/>
</dbReference>
<keyword evidence="2" id="KW-0863">Zinc-finger</keyword>
<feature type="region of interest" description="Disordered" evidence="3">
    <location>
        <begin position="269"/>
        <end position="293"/>
    </location>
</feature>
<comment type="caution">
    <text evidence="6">The sequence shown here is derived from an EMBL/GenBank/DDBJ whole genome shotgun (WGS) entry which is preliminary data.</text>
</comment>
<evidence type="ECO:0000313" key="8">
    <source>
        <dbReference type="Proteomes" id="UP001294444"/>
    </source>
</evidence>
<sequence length="324" mass="37034">MSSVEPQTMPVEAQGIAKKTRARRNKNTAPTHNDDEEELEDECDFQPIRNLDPIIMQKHFSSLGELTSKNWGFWNSDFERLMLSLEGVAEYITGEKNPNSEGWNKHLDNMMCSIIISKMKTGGEDGLDSLKSKIIGLKVAHVGKLWKLIREDLTVDNEERIKLILDQIVYARVLHNDVRKYIKYIEDLSNEATLIGYPFIDHTLTHYVRQQLYGNPIYQVTLDMHPTSSFKALCTALESKQIQHETLGPGTFVRRNPIHYQARAANVSGPKEANTPYYWQGRRDPSKPNERPKCYSCGQVGHIARQCSYQQQNNQPAPDAKTSQ</sequence>
<gene>
    <name evidence="5" type="ORF">MEPE_02433</name>
    <name evidence="6" type="ORF">MEPE_04574</name>
    <name evidence="7" type="ORF">MEPE_05750</name>
</gene>
<dbReference type="SUPFAM" id="SSF57756">
    <property type="entry name" value="Retrovirus zinc finger-like domains"/>
    <property type="match status" value="1"/>
</dbReference>
<proteinExistence type="predicted"/>
<evidence type="ECO:0000256" key="2">
    <source>
        <dbReference type="PROSITE-ProRule" id="PRU00047"/>
    </source>
</evidence>
<feature type="domain" description="CCHC-type" evidence="4">
    <location>
        <begin position="293"/>
        <end position="307"/>
    </location>
</feature>
<dbReference type="EMBL" id="OAPG01000017">
    <property type="protein sequence ID" value="SNX87040.1"/>
    <property type="molecule type" value="Genomic_DNA"/>
</dbReference>
<reference evidence="6" key="1">
    <citation type="submission" date="2023-10" db="EMBL/GenBank/DDBJ databases">
        <authorList>
            <person name="Guldener U."/>
        </authorList>
    </citation>
    <scope>NUCLEOTIDE SEQUENCE</scope>
    <source>
        <strain evidence="6">Mp4</strain>
    </source>
</reference>
<evidence type="ECO:0000256" key="1">
    <source>
        <dbReference type="ARBA" id="ARBA00022664"/>
    </source>
</evidence>
<dbReference type="PROSITE" id="PS50158">
    <property type="entry name" value="ZF_CCHC"/>
    <property type="match status" value="1"/>
</dbReference>
<feature type="region of interest" description="Disordered" evidence="3">
    <location>
        <begin position="1"/>
        <end position="40"/>
    </location>
</feature>
<organism evidence="6 8">
    <name type="scientific">Melanopsichium pennsylvanicum</name>
    <dbReference type="NCBI Taxonomy" id="63383"/>
    <lineage>
        <taxon>Eukaryota</taxon>
        <taxon>Fungi</taxon>
        <taxon>Dikarya</taxon>
        <taxon>Basidiomycota</taxon>
        <taxon>Ustilaginomycotina</taxon>
        <taxon>Ustilaginomycetes</taxon>
        <taxon>Ustilaginales</taxon>
        <taxon>Ustilaginaceae</taxon>
        <taxon>Melanopsichium</taxon>
    </lineage>
</organism>
<keyword evidence="8" id="KW-1185">Reference proteome</keyword>
<dbReference type="EMBL" id="OAPG01000011">
    <property type="protein sequence ID" value="SNX85865.1"/>
    <property type="molecule type" value="Genomic_DNA"/>
</dbReference>
<dbReference type="AlphaFoldDB" id="A0AAJ4XNH7"/>
<evidence type="ECO:0000313" key="7">
    <source>
        <dbReference type="EMBL" id="SNX87040.1"/>
    </source>
</evidence>
<evidence type="ECO:0000259" key="4">
    <source>
        <dbReference type="PROSITE" id="PS50158"/>
    </source>
</evidence>
<keyword evidence="2" id="KW-0479">Metal-binding</keyword>
<dbReference type="Pfam" id="PF00098">
    <property type="entry name" value="zf-CCHC"/>
    <property type="match status" value="1"/>
</dbReference>
<dbReference type="EMBL" id="OAPG01000004">
    <property type="protein sequence ID" value="SNX83726.1"/>
    <property type="molecule type" value="Genomic_DNA"/>
</dbReference>
<dbReference type="Proteomes" id="UP001294444">
    <property type="component" value="Unassembled WGS sequence"/>
</dbReference>
<name>A0AAJ4XNH7_9BASI</name>